<evidence type="ECO:0000313" key="2">
    <source>
        <dbReference type="EMBL" id="ATZ51303.1"/>
    </source>
</evidence>
<feature type="region of interest" description="Disordered" evidence="1">
    <location>
        <begin position="290"/>
        <end position="603"/>
    </location>
</feature>
<reference evidence="2 3" key="3">
    <citation type="journal article" date="2017" name="Mol. Plant Pathol.">
        <title>A gapless genome sequence of the fungus Botrytis cinerea.</title>
        <authorList>
            <person name="Van Kan J.A."/>
            <person name="Stassen J.H."/>
            <person name="Mosbach A."/>
            <person name="Van Der Lee T.A."/>
            <person name="Faino L."/>
            <person name="Farmer A.D."/>
            <person name="Papasotiriou D.G."/>
            <person name="Zhou S."/>
            <person name="Seidl M.F."/>
            <person name="Cottam E."/>
            <person name="Edel D."/>
            <person name="Hahn M."/>
            <person name="Schwartz D.C."/>
            <person name="Dietrich R.A."/>
            <person name="Widdison S."/>
            <person name="Scalliet G."/>
        </authorList>
    </citation>
    <scope>NUCLEOTIDE SEQUENCE [LARGE SCALE GENOMIC DNA]</scope>
    <source>
        <strain evidence="2 3">B05.10</strain>
    </source>
</reference>
<feature type="compositionally biased region" description="Basic and acidic residues" evidence="1">
    <location>
        <begin position="590"/>
        <end position="603"/>
    </location>
</feature>
<proteinExistence type="predicted"/>
<feature type="compositionally biased region" description="Basic and acidic residues" evidence="1">
    <location>
        <begin position="310"/>
        <end position="332"/>
    </location>
</feature>
<reference evidence="2 3" key="2">
    <citation type="journal article" date="2012" name="Eukaryot. Cell">
        <title>Genome update of Botrytis cinerea strains B05.10 and T4.</title>
        <authorList>
            <person name="Staats M."/>
            <person name="van Kan J.A."/>
        </authorList>
    </citation>
    <scope>NUCLEOTIDE SEQUENCE [LARGE SCALE GENOMIC DNA]</scope>
    <source>
        <strain evidence="2 3">B05.10</strain>
    </source>
</reference>
<feature type="compositionally biased region" description="Low complexity" evidence="1">
    <location>
        <begin position="567"/>
        <end position="579"/>
    </location>
</feature>
<feature type="compositionally biased region" description="Low complexity" evidence="1">
    <location>
        <begin position="23"/>
        <end position="32"/>
    </location>
</feature>
<feature type="compositionally biased region" description="Low complexity" evidence="1">
    <location>
        <begin position="529"/>
        <end position="542"/>
    </location>
</feature>
<dbReference type="Proteomes" id="UP000001798">
    <property type="component" value="Chromosome 6"/>
</dbReference>
<dbReference type="EMBL" id="CP009810">
    <property type="protein sequence ID" value="ATZ51303.1"/>
    <property type="molecule type" value="Genomic_DNA"/>
</dbReference>
<feature type="compositionally biased region" description="Polar residues" evidence="1">
    <location>
        <begin position="543"/>
        <end position="552"/>
    </location>
</feature>
<dbReference type="VEuPathDB" id="FungiDB:Bcin06g07170"/>
<feature type="region of interest" description="Disordered" evidence="1">
    <location>
        <begin position="1"/>
        <end position="83"/>
    </location>
</feature>
<feature type="compositionally biased region" description="Basic and acidic residues" evidence="1">
    <location>
        <begin position="506"/>
        <end position="517"/>
    </location>
</feature>
<dbReference type="GeneID" id="36394287"/>
<evidence type="ECO:0000313" key="3">
    <source>
        <dbReference type="Proteomes" id="UP000001798"/>
    </source>
</evidence>
<feature type="compositionally biased region" description="Basic and acidic residues" evidence="1">
    <location>
        <begin position="420"/>
        <end position="441"/>
    </location>
</feature>
<dbReference type="KEGG" id="bfu:BCIN_06g07170"/>
<dbReference type="OrthoDB" id="3528285at2759"/>
<sequence>MGLLDYFRRLKKNSRHENHTSHTQESSQSKTSKTNKTHRTNVTNDGSSRDPLHDKQHGKQTPSSQRSEHRNGNSRQTNHAYKISDSVKEQLKSIENYIDRSNKKRHIPIEFDIIILEVPLEIDRNLTEPRSDSQIRFICRPEKRWDDLYSRELRSACRKLKWHTGDQWRPCNLHPDVRDRLFKATARDYPVYKPNKKGIVIRESPQDYQICQRIDLLRDCESKSEYDSELKKIVNDIQKYIKSHKDQFEDMRSESKKSIITPRELIKKWQKEYHFEFRNVLRWLKKDVQSHRVSHEEGKHGHSTKKRVERLKSREHSGTESHESSRINRPHDSAISLPATNKQTQSKPRARESSKYGSDSGTSTSTHPRRVKGRDNPAVSLSGTGKRAPSKSHIYESSDYGPGSGTPIHQRKKAGSRSPVRRELQSQSKHDAPKKTHDHSRPLLITTDSSPSECKRGTSPGKSAHRESPRNTPRTPRTPHTPRKSLPQSSTPSHHGNQNSPARPGSSDRRVTRERSNPDLPAPSTSQWQSHPHLQIPQPQQHSNSKPYSPTTRNRRDGYPKPPHQDSLSVSPLSSPLKLNNTPWEEMTDDEKARHHKEFAEER</sequence>
<feature type="compositionally biased region" description="Basic and acidic residues" evidence="1">
    <location>
        <begin position="290"/>
        <end position="300"/>
    </location>
</feature>
<feature type="compositionally biased region" description="Polar residues" evidence="1">
    <location>
        <begin position="355"/>
        <end position="366"/>
    </location>
</feature>
<evidence type="ECO:0000256" key="1">
    <source>
        <dbReference type="SAM" id="MobiDB-lite"/>
    </source>
</evidence>
<accession>A0A384JL73</accession>
<dbReference type="RefSeq" id="XP_024549509.1">
    <property type="nucleotide sequence ID" value="XM_024693723.1"/>
</dbReference>
<feature type="compositionally biased region" description="Polar residues" evidence="1">
    <location>
        <begin position="486"/>
        <end position="501"/>
    </location>
</feature>
<organism evidence="2 3">
    <name type="scientific">Botryotinia fuckeliana (strain B05.10)</name>
    <name type="common">Noble rot fungus</name>
    <name type="synonym">Botrytis cinerea</name>
    <dbReference type="NCBI Taxonomy" id="332648"/>
    <lineage>
        <taxon>Eukaryota</taxon>
        <taxon>Fungi</taxon>
        <taxon>Dikarya</taxon>
        <taxon>Ascomycota</taxon>
        <taxon>Pezizomycotina</taxon>
        <taxon>Leotiomycetes</taxon>
        <taxon>Helotiales</taxon>
        <taxon>Sclerotiniaceae</taxon>
        <taxon>Botrytis</taxon>
    </lineage>
</organism>
<gene>
    <name evidence="2" type="ORF">BCIN_06g07170</name>
</gene>
<feature type="compositionally biased region" description="Polar residues" evidence="1">
    <location>
        <begin position="338"/>
        <end position="347"/>
    </location>
</feature>
<name>A0A384JL73_BOTFB</name>
<reference evidence="2 3" key="1">
    <citation type="journal article" date="2011" name="PLoS Genet.">
        <title>Genomic analysis of the necrotrophic fungal pathogens Sclerotinia sclerotiorum and Botrytis cinerea.</title>
        <authorList>
            <person name="Amselem J."/>
            <person name="Cuomo C.A."/>
            <person name="van Kan J.A."/>
            <person name="Viaud M."/>
            <person name="Benito E.P."/>
            <person name="Couloux A."/>
            <person name="Coutinho P.M."/>
            <person name="de Vries R.P."/>
            <person name="Dyer P.S."/>
            <person name="Fillinger S."/>
            <person name="Fournier E."/>
            <person name="Gout L."/>
            <person name="Hahn M."/>
            <person name="Kohn L."/>
            <person name="Lapalu N."/>
            <person name="Plummer K.M."/>
            <person name="Pradier J.M."/>
            <person name="Quevillon E."/>
            <person name="Sharon A."/>
            <person name="Simon A."/>
            <person name="ten Have A."/>
            <person name="Tudzynski B."/>
            <person name="Tudzynski P."/>
            <person name="Wincker P."/>
            <person name="Andrew M."/>
            <person name="Anthouard V."/>
            <person name="Beever R.E."/>
            <person name="Beffa R."/>
            <person name="Benoit I."/>
            <person name="Bouzid O."/>
            <person name="Brault B."/>
            <person name="Chen Z."/>
            <person name="Choquer M."/>
            <person name="Collemare J."/>
            <person name="Cotton P."/>
            <person name="Danchin E.G."/>
            <person name="Da Silva C."/>
            <person name="Gautier A."/>
            <person name="Giraud C."/>
            <person name="Giraud T."/>
            <person name="Gonzalez C."/>
            <person name="Grossetete S."/>
            <person name="Guldener U."/>
            <person name="Henrissat B."/>
            <person name="Howlett B.J."/>
            <person name="Kodira C."/>
            <person name="Kretschmer M."/>
            <person name="Lappartient A."/>
            <person name="Leroch M."/>
            <person name="Levis C."/>
            <person name="Mauceli E."/>
            <person name="Neuveglise C."/>
            <person name="Oeser B."/>
            <person name="Pearson M."/>
            <person name="Poulain J."/>
            <person name="Poussereau N."/>
            <person name="Quesneville H."/>
            <person name="Rascle C."/>
            <person name="Schumacher J."/>
            <person name="Segurens B."/>
            <person name="Sexton A."/>
            <person name="Silva E."/>
            <person name="Sirven C."/>
            <person name="Soanes D.M."/>
            <person name="Talbot N.J."/>
            <person name="Templeton M."/>
            <person name="Yandava C."/>
            <person name="Yarden O."/>
            <person name="Zeng Q."/>
            <person name="Rollins J.A."/>
            <person name="Lebrun M.H."/>
            <person name="Dickman M."/>
        </authorList>
    </citation>
    <scope>NUCLEOTIDE SEQUENCE [LARGE SCALE GENOMIC DNA]</scope>
    <source>
        <strain evidence="2 3">B05.10</strain>
    </source>
</reference>
<dbReference type="AlphaFoldDB" id="A0A384JL73"/>
<protein>
    <submittedName>
        <fullName evidence="2">Uncharacterized protein</fullName>
    </submittedName>
</protein>
<feature type="compositionally biased region" description="Basic and acidic residues" evidence="1">
    <location>
        <begin position="47"/>
        <end position="57"/>
    </location>
</feature>
<keyword evidence="3" id="KW-1185">Reference proteome</keyword>